<dbReference type="EMBL" id="CP001140">
    <property type="protein sequence ID" value="ACL10423.1"/>
    <property type="molecule type" value="Genomic_DNA"/>
</dbReference>
<dbReference type="PANTHER" id="PTHR11021">
    <property type="entry name" value="SMALL NUCLEAR RIBONUCLEOPROTEIN F SNRNP-F"/>
    <property type="match status" value="1"/>
</dbReference>
<dbReference type="SUPFAM" id="SSF50182">
    <property type="entry name" value="Sm-like ribonucleoproteins"/>
    <property type="match status" value="1"/>
</dbReference>
<dbReference type="Proteomes" id="UP000006903">
    <property type="component" value="Chromosome"/>
</dbReference>
<protein>
    <submittedName>
        <fullName evidence="3">Small nuclear ribonucleoprotein, LSM family</fullName>
    </submittedName>
</protein>
<dbReference type="Gene3D" id="2.30.30.100">
    <property type="match status" value="1"/>
</dbReference>
<dbReference type="KEGG" id="dka:DKAM_0094"/>
<dbReference type="InterPro" id="IPR010920">
    <property type="entry name" value="LSM_dom_sf"/>
</dbReference>
<sequence>MSNVSKGYRPPSPLKVLKSAEGQVVLVRIKGGIEYVGTLDLIDPTMNIVLSDCTEYGGDGRPTSRYGKIIIRGSHVEFISTNYGQVAPDKVTL</sequence>
<dbReference type="SMART" id="SM00651">
    <property type="entry name" value="Sm"/>
    <property type="match status" value="1"/>
</dbReference>
<evidence type="ECO:0000256" key="1">
    <source>
        <dbReference type="ARBA" id="ARBA00023274"/>
    </source>
</evidence>
<evidence type="ECO:0000313" key="4">
    <source>
        <dbReference type="Proteomes" id="UP000006903"/>
    </source>
</evidence>
<name>B8D2Q2_DESA1</name>
<dbReference type="HOGENOM" id="CLU_076902_11_0_2"/>
<accession>B8D2Q2</accession>
<dbReference type="GeneID" id="7171509"/>
<evidence type="ECO:0000313" key="3">
    <source>
        <dbReference type="EMBL" id="ACL10423.1"/>
    </source>
</evidence>
<evidence type="ECO:0000259" key="2">
    <source>
        <dbReference type="PROSITE" id="PS52002"/>
    </source>
</evidence>
<dbReference type="AlphaFoldDB" id="B8D2Q2"/>
<dbReference type="GO" id="GO:0003723">
    <property type="term" value="F:RNA binding"/>
    <property type="evidence" value="ECO:0007669"/>
    <property type="project" value="InterPro"/>
</dbReference>
<keyword evidence="1 3" id="KW-0687">Ribonucleoprotein</keyword>
<dbReference type="STRING" id="490899.DKAM_0094"/>
<dbReference type="PANTHER" id="PTHR11021:SF0">
    <property type="entry name" value="SMALL NUCLEAR RIBONUCLEOPROTEIN F"/>
    <property type="match status" value="1"/>
</dbReference>
<dbReference type="GO" id="GO:1990904">
    <property type="term" value="C:ribonucleoprotein complex"/>
    <property type="evidence" value="ECO:0007669"/>
    <property type="project" value="UniProtKB-KW"/>
</dbReference>
<dbReference type="PROSITE" id="PS52002">
    <property type="entry name" value="SM"/>
    <property type="match status" value="1"/>
</dbReference>
<dbReference type="InterPro" id="IPR016487">
    <property type="entry name" value="Lsm6/sSmF"/>
</dbReference>
<dbReference type="InterPro" id="IPR047575">
    <property type="entry name" value="Sm"/>
</dbReference>
<organism evidence="3 4">
    <name type="scientific">Desulfurococcus amylolyticus (strain DSM 18924 / JCM 16383 / VKM B-2413 / 1221n)</name>
    <name type="common">Desulfurococcus kamchatkensis</name>
    <dbReference type="NCBI Taxonomy" id="490899"/>
    <lineage>
        <taxon>Archaea</taxon>
        <taxon>Thermoproteota</taxon>
        <taxon>Thermoprotei</taxon>
        <taxon>Desulfurococcales</taxon>
        <taxon>Desulfurococcaceae</taxon>
        <taxon>Desulfurococcus</taxon>
    </lineage>
</organism>
<dbReference type="InterPro" id="IPR001163">
    <property type="entry name" value="Sm_dom_euk/arc"/>
</dbReference>
<dbReference type="eggNOG" id="arCOG00998">
    <property type="taxonomic scope" value="Archaea"/>
</dbReference>
<dbReference type="Pfam" id="PF01423">
    <property type="entry name" value="LSM"/>
    <property type="match status" value="1"/>
</dbReference>
<feature type="domain" description="Sm" evidence="2">
    <location>
        <begin position="12"/>
        <end position="85"/>
    </location>
</feature>
<reference evidence="3 4" key="1">
    <citation type="journal article" date="2009" name="J. Bacteriol.">
        <title>Complete genome sequence of the anaerobic, protein-degrading hyperthermophilic crenarchaeon Desulfurococcus kamchatkensis.</title>
        <authorList>
            <person name="Ravin N.V."/>
            <person name="Mardanov A.V."/>
            <person name="Beletsky A.V."/>
            <person name="Kublanov I.V."/>
            <person name="Kolganova T.V."/>
            <person name="Lebedinsky A.V."/>
            <person name="Chernyh N.A."/>
            <person name="Bonch-Osmolovskaya E.A."/>
            <person name="Skryabin K.G."/>
        </authorList>
    </citation>
    <scope>NUCLEOTIDE SEQUENCE [LARGE SCALE GENOMIC DNA]</scope>
    <source>
        <strain evidence="4">DSM 18924 / JCM 16383 / VKM B-2413 / 1221n</strain>
    </source>
</reference>
<dbReference type="GO" id="GO:0000398">
    <property type="term" value="P:mRNA splicing, via spliceosome"/>
    <property type="evidence" value="ECO:0007669"/>
    <property type="project" value="InterPro"/>
</dbReference>
<gene>
    <name evidence="3" type="ordered locus">DKAM_0094</name>
</gene>
<dbReference type="RefSeq" id="WP_012607765.1">
    <property type="nucleotide sequence ID" value="NC_011766.1"/>
</dbReference>
<proteinExistence type="predicted"/>